<dbReference type="Proteomes" id="UP000198945">
    <property type="component" value="Unassembled WGS sequence"/>
</dbReference>
<protein>
    <submittedName>
        <fullName evidence="2">EH_Signature domain-containing protein</fullName>
    </submittedName>
</protein>
<name>A0A1G8K2J9_9FIRM</name>
<dbReference type="RefSeq" id="WP_089716535.1">
    <property type="nucleotide sequence ID" value="NZ_FNEH01000005.1"/>
</dbReference>
<dbReference type="InterPro" id="IPR028943">
    <property type="entry name" value="ZorC_EH_Signature_dom"/>
</dbReference>
<dbReference type="Pfam" id="PF15611">
    <property type="entry name" value="EH_Signature"/>
    <property type="match status" value="1"/>
</dbReference>
<dbReference type="EMBL" id="FNEH01000005">
    <property type="protein sequence ID" value="SDI37662.1"/>
    <property type="molecule type" value="Genomic_DNA"/>
</dbReference>
<sequence>MNTTYKLPDFSYFQPKKVKRIAEKVDRNIDKIMIPQSDTRLDRAIEKLKSKHRLSRNDYKILFYNLQIFDNDESEFLMDRLISNSEMFFNEDGRYLYHFKALLSSFYDIYNNKLLRLLKLILKNNINWKDEMNYVKSKVSNNNTVGELFYNTLKEINNISTKDDLLKFKSKLLINDKNKFLEDLFLKYFRKNLKINLINKKTELMLFILNNYLSWEKQKVVFEDFLLIHKDIYFDDLSKSSSKWFKLISEKMGNPYGKSSAKWRDIIEEARDVFKNWLANHKITEFFEDISGDNRRLKFWKQYAHHFYRIEYLYDLIILLETKEHLFVEFSDRASGKFILYDLKEINIKKVMNFRKKFSKTVLKDVLKHGGDNYYTKERYKQILALTHYFNSWESNFAKKLIKFGYKPR</sequence>
<evidence type="ECO:0000259" key="1">
    <source>
        <dbReference type="Pfam" id="PF15611"/>
    </source>
</evidence>
<proteinExistence type="predicted"/>
<accession>A0A1G8K2J9</accession>
<reference evidence="2 3" key="1">
    <citation type="submission" date="2016-10" db="EMBL/GenBank/DDBJ databases">
        <authorList>
            <person name="de Groot N.N."/>
        </authorList>
    </citation>
    <scope>NUCLEOTIDE SEQUENCE [LARGE SCALE GENOMIC DNA]</scope>
    <source>
        <strain evidence="2 3">WG7</strain>
    </source>
</reference>
<evidence type="ECO:0000313" key="3">
    <source>
        <dbReference type="Proteomes" id="UP000198945"/>
    </source>
</evidence>
<organism evidence="2 3">
    <name type="scientific">Halanaerobium congolense</name>
    <dbReference type="NCBI Taxonomy" id="54121"/>
    <lineage>
        <taxon>Bacteria</taxon>
        <taxon>Bacillati</taxon>
        <taxon>Bacillota</taxon>
        <taxon>Clostridia</taxon>
        <taxon>Halanaerobiales</taxon>
        <taxon>Halanaerobiaceae</taxon>
        <taxon>Halanaerobium</taxon>
    </lineage>
</organism>
<gene>
    <name evidence="2" type="ORF">SAMN04515654_10571</name>
</gene>
<evidence type="ECO:0000313" key="2">
    <source>
        <dbReference type="EMBL" id="SDI37662.1"/>
    </source>
</evidence>
<dbReference type="AlphaFoldDB" id="A0A1G8K2J9"/>
<feature type="domain" description="Zorya protein ZorC EH" evidence="1">
    <location>
        <begin position="241"/>
        <end position="305"/>
    </location>
</feature>